<dbReference type="PANTHER" id="PTHR43377">
    <property type="entry name" value="BILIVERDIN REDUCTASE A"/>
    <property type="match status" value="1"/>
</dbReference>
<evidence type="ECO:0000313" key="4">
    <source>
        <dbReference type="Proteomes" id="UP001069802"/>
    </source>
</evidence>
<dbReference type="Pfam" id="PF22725">
    <property type="entry name" value="GFO_IDH_MocA_C3"/>
    <property type="match status" value="1"/>
</dbReference>
<proteinExistence type="predicted"/>
<reference evidence="3" key="1">
    <citation type="submission" date="2022-12" db="EMBL/GenBank/DDBJ databases">
        <title>Bacterial isolates from different developmental stages of Nematostella vectensis.</title>
        <authorList>
            <person name="Fraune S."/>
        </authorList>
    </citation>
    <scope>NUCLEOTIDE SEQUENCE</scope>
    <source>
        <strain evidence="3">G21630-S1</strain>
    </source>
</reference>
<evidence type="ECO:0000259" key="2">
    <source>
        <dbReference type="Pfam" id="PF22725"/>
    </source>
</evidence>
<dbReference type="InterPro" id="IPR000683">
    <property type="entry name" value="Gfo/Idh/MocA-like_OxRdtase_N"/>
</dbReference>
<keyword evidence="4" id="KW-1185">Reference proteome</keyword>
<dbReference type="InterPro" id="IPR055170">
    <property type="entry name" value="GFO_IDH_MocA-like_dom"/>
</dbReference>
<gene>
    <name evidence="3" type="ORF">O4H49_16305</name>
</gene>
<accession>A0ABT4LMI4</accession>
<dbReference type="InterPro" id="IPR036291">
    <property type="entry name" value="NAD(P)-bd_dom_sf"/>
</dbReference>
<comment type="caution">
    <text evidence="3">The sequence shown here is derived from an EMBL/GenBank/DDBJ whole genome shotgun (WGS) entry which is preliminary data.</text>
</comment>
<feature type="domain" description="GFO/IDH/MocA-like oxidoreductase" evidence="2">
    <location>
        <begin position="128"/>
        <end position="252"/>
    </location>
</feature>
<dbReference type="EMBL" id="JAPWGY010000007">
    <property type="protein sequence ID" value="MCZ4282350.1"/>
    <property type="molecule type" value="Genomic_DNA"/>
</dbReference>
<evidence type="ECO:0000313" key="3">
    <source>
        <dbReference type="EMBL" id="MCZ4282350.1"/>
    </source>
</evidence>
<evidence type="ECO:0000259" key="1">
    <source>
        <dbReference type="Pfam" id="PF01408"/>
    </source>
</evidence>
<name>A0ABT4LMI4_9PROT</name>
<dbReference type="PANTHER" id="PTHR43377:SF1">
    <property type="entry name" value="BILIVERDIN REDUCTASE A"/>
    <property type="match status" value="1"/>
</dbReference>
<feature type="domain" description="Gfo/Idh/MocA-like oxidoreductase N-terminal" evidence="1">
    <location>
        <begin position="6"/>
        <end position="119"/>
    </location>
</feature>
<dbReference type="Gene3D" id="3.40.50.720">
    <property type="entry name" value="NAD(P)-binding Rossmann-like Domain"/>
    <property type="match status" value="1"/>
</dbReference>
<dbReference type="RefSeq" id="WP_269424501.1">
    <property type="nucleotide sequence ID" value="NZ_JAPWGY010000007.1"/>
</dbReference>
<dbReference type="InterPro" id="IPR051450">
    <property type="entry name" value="Gfo/Idh/MocA_Oxidoreductases"/>
</dbReference>
<dbReference type="Proteomes" id="UP001069802">
    <property type="component" value="Unassembled WGS sequence"/>
</dbReference>
<dbReference type="Pfam" id="PF01408">
    <property type="entry name" value="GFO_IDH_MocA"/>
    <property type="match status" value="1"/>
</dbReference>
<sequence length="320" mass="36133">MVQPTVLISGLGSIGLRHARNLKSCGITDIIGYDPNAERRASFEAEMDSDSSDDFENCLKKKPDLVVIASPNSFHIQQSILAARHGCNLLIEKPLGTNNTNVPQLIRTIEEKKLFVHVGSNWKFHPAFIKMKQLINDGDIGNIFSSRVHGGYWLPDWHPWEDYRKTYSARKDLGGGIEFDAHELDAIAWLLSPIKSIKSMAKNTGNLEIDTNDIAIACLHHENGNFTTLQMDYLYPVYRRRYEIAGTKGVIEWDFHDGLKLIRKNNETVNFPEGKLDDLNEMYVLQTQHVLDGIKGLSSPVTSVKDANRIMNLQIEISET</sequence>
<dbReference type="SUPFAM" id="SSF55347">
    <property type="entry name" value="Glyceraldehyde-3-phosphate dehydrogenase-like, C-terminal domain"/>
    <property type="match status" value="1"/>
</dbReference>
<organism evidence="3 4">
    <name type="scientific">Kiloniella laminariae</name>
    <dbReference type="NCBI Taxonomy" id="454162"/>
    <lineage>
        <taxon>Bacteria</taxon>
        <taxon>Pseudomonadati</taxon>
        <taxon>Pseudomonadota</taxon>
        <taxon>Alphaproteobacteria</taxon>
        <taxon>Rhodospirillales</taxon>
        <taxon>Kiloniellaceae</taxon>
        <taxon>Kiloniella</taxon>
    </lineage>
</organism>
<dbReference type="SUPFAM" id="SSF51735">
    <property type="entry name" value="NAD(P)-binding Rossmann-fold domains"/>
    <property type="match status" value="1"/>
</dbReference>
<protein>
    <submittedName>
        <fullName evidence="3">Gfo/Idh/MocA family oxidoreductase</fullName>
    </submittedName>
</protein>
<dbReference type="Gene3D" id="3.30.360.10">
    <property type="entry name" value="Dihydrodipicolinate Reductase, domain 2"/>
    <property type="match status" value="1"/>
</dbReference>